<feature type="region of interest" description="Disordered" evidence="1">
    <location>
        <begin position="130"/>
        <end position="153"/>
    </location>
</feature>
<dbReference type="AlphaFoldDB" id="A0AAN6PVM0"/>
<reference evidence="2" key="2">
    <citation type="submission" date="2023-05" db="EMBL/GenBank/DDBJ databases">
        <authorList>
            <consortium name="Lawrence Berkeley National Laboratory"/>
            <person name="Steindorff A."/>
            <person name="Hensen N."/>
            <person name="Bonometti L."/>
            <person name="Westerberg I."/>
            <person name="Brannstrom I.O."/>
            <person name="Guillou S."/>
            <person name="Cros-Aarteil S."/>
            <person name="Calhoun S."/>
            <person name="Haridas S."/>
            <person name="Kuo A."/>
            <person name="Mondo S."/>
            <person name="Pangilinan J."/>
            <person name="Riley R."/>
            <person name="Labutti K."/>
            <person name="Andreopoulos B."/>
            <person name="Lipzen A."/>
            <person name="Chen C."/>
            <person name="Yanf M."/>
            <person name="Daum C."/>
            <person name="Ng V."/>
            <person name="Clum A."/>
            <person name="Ohm R."/>
            <person name="Martin F."/>
            <person name="Silar P."/>
            <person name="Natvig D."/>
            <person name="Lalanne C."/>
            <person name="Gautier V."/>
            <person name="Ament-Velasquez S.L."/>
            <person name="Kruys A."/>
            <person name="Hutchinson M.I."/>
            <person name="Powell A.J."/>
            <person name="Barry K."/>
            <person name="Miller A.N."/>
            <person name="Grigoriev I.V."/>
            <person name="Debuchy R."/>
            <person name="Gladieux P."/>
            <person name="Thoren M.H."/>
            <person name="Johannesson H."/>
        </authorList>
    </citation>
    <scope>NUCLEOTIDE SEQUENCE</scope>
    <source>
        <strain evidence="2">CBS 757.83</strain>
    </source>
</reference>
<name>A0AAN6PVM0_9PEZI</name>
<evidence type="ECO:0000313" key="2">
    <source>
        <dbReference type="EMBL" id="KAK4098775.1"/>
    </source>
</evidence>
<accession>A0AAN6PVM0</accession>
<evidence type="ECO:0000313" key="3">
    <source>
        <dbReference type="Proteomes" id="UP001305647"/>
    </source>
</evidence>
<organism evidence="2 3">
    <name type="scientific">Parathielavia hyrcaniae</name>
    <dbReference type="NCBI Taxonomy" id="113614"/>
    <lineage>
        <taxon>Eukaryota</taxon>
        <taxon>Fungi</taxon>
        <taxon>Dikarya</taxon>
        <taxon>Ascomycota</taxon>
        <taxon>Pezizomycotina</taxon>
        <taxon>Sordariomycetes</taxon>
        <taxon>Sordariomycetidae</taxon>
        <taxon>Sordariales</taxon>
        <taxon>Chaetomiaceae</taxon>
        <taxon>Parathielavia</taxon>
    </lineage>
</organism>
<sequence>MSHVSMIESRRLPADLQEPASQVRQETAPAPTAKDRQKKSGVIARRSSDRPDIESVMLRGNAQENTAQAAWLCRALDLVQIWPWDRWRIGAGSASAPRLACPIAPGCPWPGCRQHKVSNGGTRRGCCLGSNGGGTESPRAAGSLAGAGSGLRG</sequence>
<feature type="region of interest" description="Disordered" evidence="1">
    <location>
        <begin position="1"/>
        <end position="55"/>
    </location>
</feature>
<comment type="caution">
    <text evidence="2">The sequence shown here is derived from an EMBL/GenBank/DDBJ whole genome shotgun (WGS) entry which is preliminary data.</text>
</comment>
<gene>
    <name evidence="2" type="ORF">N658DRAFT_209368</name>
</gene>
<dbReference type="Proteomes" id="UP001305647">
    <property type="component" value="Unassembled WGS sequence"/>
</dbReference>
<reference evidence="2" key="1">
    <citation type="journal article" date="2023" name="Mol. Phylogenet. Evol.">
        <title>Genome-scale phylogeny and comparative genomics of the fungal order Sordariales.</title>
        <authorList>
            <person name="Hensen N."/>
            <person name="Bonometti L."/>
            <person name="Westerberg I."/>
            <person name="Brannstrom I.O."/>
            <person name="Guillou S."/>
            <person name="Cros-Aarteil S."/>
            <person name="Calhoun S."/>
            <person name="Haridas S."/>
            <person name="Kuo A."/>
            <person name="Mondo S."/>
            <person name="Pangilinan J."/>
            <person name="Riley R."/>
            <person name="LaButti K."/>
            <person name="Andreopoulos B."/>
            <person name="Lipzen A."/>
            <person name="Chen C."/>
            <person name="Yan M."/>
            <person name="Daum C."/>
            <person name="Ng V."/>
            <person name="Clum A."/>
            <person name="Steindorff A."/>
            <person name="Ohm R.A."/>
            <person name="Martin F."/>
            <person name="Silar P."/>
            <person name="Natvig D.O."/>
            <person name="Lalanne C."/>
            <person name="Gautier V."/>
            <person name="Ament-Velasquez S.L."/>
            <person name="Kruys A."/>
            <person name="Hutchinson M.I."/>
            <person name="Powell A.J."/>
            <person name="Barry K."/>
            <person name="Miller A.N."/>
            <person name="Grigoriev I.V."/>
            <person name="Debuchy R."/>
            <person name="Gladieux P."/>
            <person name="Hiltunen Thoren M."/>
            <person name="Johannesson H."/>
        </authorList>
    </citation>
    <scope>NUCLEOTIDE SEQUENCE</scope>
    <source>
        <strain evidence="2">CBS 757.83</strain>
    </source>
</reference>
<protein>
    <submittedName>
        <fullName evidence="2">Uncharacterized protein</fullName>
    </submittedName>
</protein>
<evidence type="ECO:0000256" key="1">
    <source>
        <dbReference type="SAM" id="MobiDB-lite"/>
    </source>
</evidence>
<dbReference type="EMBL" id="MU863655">
    <property type="protein sequence ID" value="KAK4098775.1"/>
    <property type="molecule type" value="Genomic_DNA"/>
</dbReference>
<proteinExistence type="predicted"/>
<keyword evidence="3" id="KW-1185">Reference proteome</keyword>